<dbReference type="Proteomes" id="UP000618733">
    <property type="component" value="Unassembled WGS sequence"/>
</dbReference>
<evidence type="ECO:0000256" key="1">
    <source>
        <dbReference type="ARBA" id="ARBA00023002"/>
    </source>
</evidence>
<proteinExistence type="predicted"/>
<dbReference type="CDD" id="cd19946">
    <property type="entry name" value="GlpA-like_Fer2_BFD-like"/>
    <property type="match status" value="1"/>
</dbReference>
<dbReference type="EMBL" id="JAEHOI010000002">
    <property type="protein sequence ID" value="MBK0420754.1"/>
    <property type="molecule type" value="Genomic_DNA"/>
</dbReference>
<dbReference type="InterPro" id="IPR036188">
    <property type="entry name" value="FAD/NAD-bd_sf"/>
</dbReference>
<evidence type="ECO:0000313" key="4">
    <source>
        <dbReference type="EMBL" id="MBK0420754.1"/>
    </source>
</evidence>
<dbReference type="AlphaFoldDB" id="A0A934UVN5"/>
<dbReference type="PANTHER" id="PTHR42949">
    <property type="entry name" value="ANAEROBIC GLYCEROL-3-PHOSPHATE DEHYDROGENASE SUBUNIT B"/>
    <property type="match status" value="1"/>
</dbReference>
<sequence length="495" mass="51589">MSRESAQQSAPQRPTGRAQEWDVAIVGAGPAGLATAAAALAEGASAVVVDSGEQPGGQYWRHRSEAAGIADDGALHHGWSEYLELRAAFDLGVATERLRYLPAASVWMARADDPGFTLFLAPAHGPGESSALPKSIRAKRLVLATGGYDRQLPVPGWDLPGVMAAGGIQGFVKQNGMLPGKRFVIGGTGPFLLPVAANIVQTGGEVAAVCESASLAGWIPRAHRAIGVPAKAIEGAGYAWTFLCSRIPYRVRTVITEILGDGRVEAVRTARVDGDGRAVPGSERLIEGVDGVGLGWGFTPQLELPQQLGVATAQDVDGSLIATVDAVQRSNVPGLFLAGEITGVGGSVLAVLEGRIAGRQAARESLGEYPGSTPRAELRAVRRQRSFAEAMHLAHPIPAGWAERLTEDTIACRCEEVPVGEIVRTRDDMAGDDARTQKGVTRAGMGWCQGRVCGFAVSCLAAGGGERPAAESLAQASKRPVAQPITVGSLLDLDE</sequence>
<dbReference type="InterPro" id="IPR017224">
    <property type="entry name" value="Opine_Oxase_asu/HCN_bsu"/>
</dbReference>
<feature type="compositionally biased region" description="Polar residues" evidence="2">
    <location>
        <begin position="1"/>
        <end position="12"/>
    </location>
</feature>
<comment type="caution">
    <text evidence="4">The sequence shown here is derived from an EMBL/GenBank/DDBJ whole genome shotgun (WGS) entry which is preliminary data.</text>
</comment>
<dbReference type="InterPro" id="IPR051691">
    <property type="entry name" value="Metab_Enz_Cyan_OpOx_G3PDH"/>
</dbReference>
<dbReference type="RefSeq" id="WP_200130974.1">
    <property type="nucleotide sequence ID" value="NZ_JAEHOI010000002.1"/>
</dbReference>
<dbReference type="GO" id="GO:0016491">
    <property type="term" value="F:oxidoreductase activity"/>
    <property type="evidence" value="ECO:0007669"/>
    <property type="project" value="UniProtKB-KW"/>
</dbReference>
<dbReference type="SUPFAM" id="SSF51905">
    <property type="entry name" value="FAD/NAD(P)-binding domain"/>
    <property type="match status" value="1"/>
</dbReference>
<reference evidence="4" key="1">
    <citation type="submission" date="2020-12" db="EMBL/GenBank/DDBJ databases">
        <title>Leucobacter sp. CAS2, isolated from Chromium sludge.</title>
        <authorList>
            <person name="Xu Z."/>
        </authorList>
    </citation>
    <scope>NUCLEOTIDE SEQUENCE</scope>
    <source>
        <strain evidence="4">CSA2</strain>
    </source>
</reference>
<dbReference type="Pfam" id="PF07992">
    <property type="entry name" value="Pyr_redox_2"/>
    <property type="match status" value="1"/>
</dbReference>
<protein>
    <submittedName>
        <fullName evidence="4">FAD-dependent oxidoreductase</fullName>
    </submittedName>
</protein>
<dbReference type="Gene3D" id="3.50.50.60">
    <property type="entry name" value="FAD/NAD(P)-binding domain"/>
    <property type="match status" value="2"/>
</dbReference>
<accession>A0A934UVN5</accession>
<keyword evidence="1" id="KW-0560">Oxidoreductase</keyword>
<dbReference type="InterPro" id="IPR041854">
    <property type="entry name" value="BFD-like_2Fe2S-bd_dom_sf"/>
</dbReference>
<dbReference type="PIRSF" id="PIRSF037495">
    <property type="entry name" value="Opine_OX_OoxA/HcnB"/>
    <property type="match status" value="1"/>
</dbReference>
<dbReference type="Gene3D" id="1.10.10.1100">
    <property type="entry name" value="BFD-like [2Fe-2S]-binding domain"/>
    <property type="match status" value="1"/>
</dbReference>
<feature type="region of interest" description="Disordered" evidence="2">
    <location>
        <begin position="1"/>
        <end position="20"/>
    </location>
</feature>
<feature type="domain" description="FAD/NAD(P)-binding" evidence="3">
    <location>
        <begin position="22"/>
        <end position="348"/>
    </location>
</feature>
<evidence type="ECO:0000256" key="2">
    <source>
        <dbReference type="SAM" id="MobiDB-lite"/>
    </source>
</evidence>
<evidence type="ECO:0000313" key="5">
    <source>
        <dbReference type="Proteomes" id="UP000618733"/>
    </source>
</evidence>
<dbReference type="PRINTS" id="PR00368">
    <property type="entry name" value="FADPNR"/>
</dbReference>
<dbReference type="PANTHER" id="PTHR42949:SF3">
    <property type="entry name" value="ANAEROBIC GLYCEROL-3-PHOSPHATE DEHYDROGENASE SUBUNIT B"/>
    <property type="match status" value="1"/>
</dbReference>
<keyword evidence="5" id="KW-1185">Reference proteome</keyword>
<evidence type="ECO:0000259" key="3">
    <source>
        <dbReference type="Pfam" id="PF07992"/>
    </source>
</evidence>
<gene>
    <name evidence="4" type="ORF">JD292_01485</name>
</gene>
<organism evidence="4 5">
    <name type="scientific">Leucobacter edaphi</name>
    <dbReference type="NCBI Taxonomy" id="2796472"/>
    <lineage>
        <taxon>Bacteria</taxon>
        <taxon>Bacillati</taxon>
        <taxon>Actinomycetota</taxon>
        <taxon>Actinomycetes</taxon>
        <taxon>Micrococcales</taxon>
        <taxon>Microbacteriaceae</taxon>
        <taxon>Leucobacter</taxon>
    </lineage>
</organism>
<dbReference type="InterPro" id="IPR023753">
    <property type="entry name" value="FAD/NAD-binding_dom"/>
</dbReference>
<dbReference type="PRINTS" id="PR00411">
    <property type="entry name" value="PNDRDTASEI"/>
</dbReference>
<name>A0A934UVN5_9MICO</name>